<dbReference type="InterPro" id="IPR007024">
    <property type="entry name" value="BLUF_domain"/>
</dbReference>
<organism evidence="2 3">
    <name type="scientific">Pedobacter westerhofensis</name>
    <dbReference type="NCBI Taxonomy" id="425512"/>
    <lineage>
        <taxon>Bacteria</taxon>
        <taxon>Pseudomonadati</taxon>
        <taxon>Bacteroidota</taxon>
        <taxon>Sphingobacteriia</taxon>
        <taxon>Sphingobacteriales</taxon>
        <taxon>Sphingobacteriaceae</taxon>
        <taxon>Pedobacter</taxon>
    </lineage>
</organism>
<dbReference type="Proteomes" id="UP000320300">
    <property type="component" value="Unassembled WGS sequence"/>
</dbReference>
<evidence type="ECO:0000313" key="3">
    <source>
        <dbReference type="Proteomes" id="UP000320300"/>
    </source>
</evidence>
<protein>
    <submittedName>
        <fullName evidence="2">Sensors of blue-light using FAD</fullName>
    </submittedName>
</protein>
<dbReference type="EMBL" id="FXTN01000013">
    <property type="protein sequence ID" value="SMO96561.1"/>
    <property type="molecule type" value="Genomic_DNA"/>
</dbReference>
<dbReference type="GO" id="GO:0009882">
    <property type="term" value="F:blue light photoreceptor activity"/>
    <property type="evidence" value="ECO:0007669"/>
    <property type="project" value="InterPro"/>
</dbReference>
<dbReference type="RefSeq" id="WP_142530548.1">
    <property type="nucleotide sequence ID" value="NZ_CBCSJO010000012.1"/>
</dbReference>
<dbReference type="SUPFAM" id="SSF54975">
    <property type="entry name" value="Acylphosphatase/BLUF domain-like"/>
    <property type="match status" value="2"/>
</dbReference>
<dbReference type="OrthoDB" id="1122028at2"/>
<dbReference type="AlphaFoldDB" id="A0A521FM57"/>
<dbReference type="PROSITE" id="PS50925">
    <property type="entry name" value="BLUF"/>
    <property type="match status" value="1"/>
</dbReference>
<dbReference type="Pfam" id="PF04940">
    <property type="entry name" value="BLUF"/>
    <property type="match status" value="2"/>
</dbReference>
<dbReference type="GO" id="GO:0071949">
    <property type="term" value="F:FAD binding"/>
    <property type="evidence" value="ECO:0007669"/>
    <property type="project" value="InterPro"/>
</dbReference>
<accession>A0A521FM57</accession>
<gene>
    <name evidence="2" type="ORF">SAMN06265348_113122</name>
</gene>
<keyword evidence="3" id="KW-1185">Reference proteome</keyword>
<feature type="domain" description="BLUF" evidence="1">
    <location>
        <begin position="2"/>
        <end position="109"/>
    </location>
</feature>
<dbReference type="SMART" id="SM01034">
    <property type="entry name" value="BLUF"/>
    <property type="match status" value="1"/>
</dbReference>
<dbReference type="InterPro" id="IPR036046">
    <property type="entry name" value="Acylphosphatase-like_dom_sf"/>
</dbReference>
<name>A0A521FM57_9SPHI</name>
<proteinExistence type="predicted"/>
<reference evidence="2 3" key="1">
    <citation type="submission" date="2017-05" db="EMBL/GenBank/DDBJ databases">
        <authorList>
            <person name="Varghese N."/>
            <person name="Submissions S."/>
        </authorList>
    </citation>
    <scope>NUCLEOTIDE SEQUENCE [LARGE SCALE GENOMIC DNA]</scope>
    <source>
        <strain evidence="2 3">DSM 19036</strain>
    </source>
</reference>
<dbReference type="Gene3D" id="3.30.70.100">
    <property type="match status" value="1"/>
</dbReference>
<evidence type="ECO:0000313" key="2">
    <source>
        <dbReference type="EMBL" id="SMO96561.1"/>
    </source>
</evidence>
<evidence type="ECO:0000259" key="1">
    <source>
        <dbReference type="PROSITE" id="PS50925"/>
    </source>
</evidence>
<sequence length="164" mass="18973">MEHHIIYISTASYLMTEDELTSLLEQSRAWNLDHGITGLLIYIKGLFVDPSSADLEAKLTGRFMQVLEGSKEELDYIFKNISSDKRHQDLILIENVPISQRDFESWQMGFHSYTLDEFKNSPGYFNLDDFGGKDGQKVFNNPALQFMKSFYLRSLSDNTPYTNH</sequence>